<dbReference type="PANTHER" id="PTHR46495:SF2">
    <property type="entry name" value="DUAL SPECIFICITY PROTEIN PHOSPHATASE 18"/>
    <property type="match status" value="1"/>
</dbReference>
<dbReference type="AlphaFoldDB" id="A0A212C097"/>
<reference evidence="1 2" key="1">
    <citation type="journal article" date="2018" name="Mol. Genet. Genomics">
        <title>The red deer Cervus elaphus genome CerEla1.0: sequencing, annotating, genes, and chromosomes.</title>
        <authorList>
            <person name="Bana N.A."/>
            <person name="Nyiri A."/>
            <person name="Nagy J."/>
            <person name="Frank K."/>
            <person name="Nagy T."/>
            <person name="Steger V."/>
            <person name="Schiller M."/>
            <person name="Lakatos P."/>
            <person name="Sugar L."/>
            <person name="Horn P."/>
            <person name="Barta E."/>
            <person name="Orosz L."/>
        </authorList>
    </citation>
    <scope>NUCLEOTIDE SEQUENCE [LARGE SCALE GENOMIC DNA]</scope>
    <source>
        <strain evidence="1">Hungarian</strain>
    </source>
</reference>
<name>A0A212C097_CEREH</name>
<protein>
    <submittedName>
        <fullName evidence="1">Uncharacterized protein</fullName>
    </submittedName>
</protein>
<dbReference type="GO" id="GO:0004725">
    <property type="term" value="F:protein tyrosine phosphatase activity"/>
    <property type="evidence" value="ECO:0007669"/>
    <property type="project" value="TreeGrafter"/>
</dbReference>
<sequence>MQLAVIEFARNCLNLKDADSTEFEPNAHIPVTSCRLGAEGSITGLISQDPGMLLFDWHIPAALGQRPLTVRSSLYAGSRVAANDTLTLSSSHISAVITLSADTVSTVSEDVHACRPYQAMSLLDAHTWAKSCRLILQPQNGFGEQLIYEFRLFGKNTMTMVNSPMGMIPDI</sequence>
<dbReference type="EMBL" id="MKHE01000034">
    <property type="protein sequence ID" value="OWJ99424.1"/>
    <property type="molecule type" value="Genomic_DNA"/>
</dbReference>
<evidence type="ECO:0000313" key="1">
    <source>
        <dbReference type="EMBL" id="OWJ99424.1"/>
    </source>
</evidence>
<dbReference type="OrthoDB" id="285418at2759"/>
<proteinExistence type="predicted"/>
<dbReference type="GO" id="GO:0005737">
    <property type="term" value="C:cytoplasm"/>
    <property type="evidence" value="ECO:0007669"/>
    <property type="project" value="TreeGrafter"/>
</dbReference>
<dbReference type="Proteomes" id="UP000242450">
    <property type="component" value="Chromosome X"/>
</dbReference>
<accession>A0A212C097</accession>
<dbReference type="Gene3D" id="3.40.50.880">
    <property type="match status" value="1"/>
</dbReference>
<dbReference type="PANTHER" id="PTHR46495">
    <property type="entry name" value="DUAL SPECIFICITY PROTEIN PHOSPHATASE 21"/>
    <property type="match status" value="1"/>
</dbReference>
<dbReference type="InterPro" id="IPR029062">
    <property type="entry name" value="Class_I_gatase-like"/>
</dbReference>
<comment type="caution">
    <text evidence="1">The sequence shown here is derived from an EMBL/GenBank/DDBJ whole genome shotgun (WGS) entry which is preliminary data.</text>
</comment>
<gene>
    <name evidence="1" type="ORF">Celaphus_00010118</name>
</gene>
<keyword evidence="2" id="KW-1185">Reference proteome</keyword>
<organism evidence="1 2">
    <name type="scientific">Cervus elaphus hippelaphus</name>
    <name type="common">European red deer</name>
    <dbReference type="NCBI Taxonomy" id="46360"/>
    <lineage>
        <taxon>Eukaryota</taxon>
        <taxon>Metazoa</taxon>
        <taxon>Chordata</taxon>
        <taxon>Craniata</taxon>
        <taxon>Vertebrata</taxon>
        <taxon>Euteleostomi</taxon>
        <taxon>Mammalia</taxon>
        <taxon>Eutheria</taxon>
        <taxon>Laurasiatheria</taxon>
        <taxon>Artiodactyla</taxon>
        <taxon>Ruminantia</taxon>
        <taxon>Pecora</taxon>
        <taxon>Cervidae</taxon>
        <taxon>Cervinae</taxon>
        <taxon>Cervus</taxon>
    </lineage>
</organism>
<evidence type="ECO:0000313" key="2">
    <source>
        <dbReference type="Proteomes" id="UP000242450"/>
    </source>
</evidence>